<keyword evidence="3" id="KW-1185">Reference proteome</keyword>
<name>A0A378JRQ9_9GAMM</name>
<protein>
    <submittedName>
        <fullName evidence="2">Legionella vir region protein</fullName>
    </submittedName>
</protein>
<dbReference type="STRING" id="39962.Lmor_1211"/>
<accession>A0A378JRQ9</accession>
<dbReference type="EMBL" id="LNYN01000019">
    <property type="protein sequence ID" value="KTD34678.1"/>
    <property type="molecule type" value="Genomic_DNA"/>
</dbReference>
<dbReference type="OrthoDB" id="5642546at2"/>
<dbReference type="Proteomes" id="UP000254040">
    <property type="component" value="Unassembled WGS sequence"/>
</dbReference>
<dbReference type="EMBL" id="UGOG01000001">
    <property type="protein sequence ID" value="STX61284.1"/>
    <property type="molecule type" value="Genomic_DNA"/>
</dbReference>
<dbReference type="AlphaFoldDB" id="A0A378JRQ9"/>
<evidence type="ECO:0000313" key="1">
    <source>
        <dbReference type="EMBL" id="KTD34678.1"/>
    </source>
</evidence>
<dbReference type="RefSeq" id="WP_028385409.1">
    <property type="nucleotide sequence ID" value="NZ_CAAAJG010000004.1"/>
</dbReference>
<proteinExistence type="predicted"/>
<reference evidence="2 4" key="2">
    <citation type="submission" date="2018-06" db="EMBL/GenBank/DDBJ databases">
        <authorList>
            <consortium name="Pathogen Informatics"/>
            <person name="Doyle S."/>
        </authorList>
    </citation>
    <scope>NUCLEOTIDE SEQUENCE [LARGE SCALE GENOMIC DNA]</scope>
    <source>
        <strain evidence="2 4">NCTC12239</strain>
    </source>
</reference>
<gene>
    <name evidence="2" type="primary">lvrB_1</name>
    <name evidence="1" type="ORF">Lmor_1211</name>
    <name evidence="2" type="ORF">NCTC12239_00190</name>
</gene>
<sequence length="118" mass="13860">MSSHSSDTSKEQKRIDLLFSKFAAFYGHIWRSQFKDEQFFKFAKKEWHEGLTGFTDAVVDEAIIGCREHYEMPPSLPQLISYCKQIKKRKECRIVPVDTRAQEDIVNKNVKRCMELLA</sequence>
<organism evidence="2 4">
    <name type="scientific">Legionella moravica</name>
    <dbReference type="NCBI Taxonomy" id="39962"/>
    <lineage>
        <taxon>Bacteria</taxon>
        <taxon>Pseudomonadati</taxon>
        <taxon>Pseudomonadota</taxon>
        <taxon>Gammaproteobacteria</taxon>
        <taxon>Legionellales</taxon>
        <taxon>Legionellaceae</taxon>
        <taxon>Legionella</taxon>
    </lineage>
</organism>
<dbReference type="Proteomes" id="UP000054985">
    <property type="component" value="Unassembled WGS sequence"/>
</dbReference>
<evidence type="ECO:0000313" key="3">
    <source>
        <dbReference type="Proteomes" id="UP000054985"/>
    </source>
</evidence>
<reference evidence="1 3" key="1">
    <citation type="submission" date="2015-11" db="EMBL/GenBank/DDBJ databases">
        <title>Genomic analysis of 38 Legionella species identifies large and diverse effector repertoires.</title>
        <authorList>
            <person name="Burstein D."/>
            <person name="Amaro F."/>
            <person name="Zusman T."/>
            <person name="Lifshitz Z."/>
            <person name="Cohen O."/>
            <person name="Gilbert J.A."/>
            <person name="Pupko T."/>
            <person name="Shuman H.A."/>
            <person name="Segal G."/>
        </authorList>
    </citation>
    <scope>NUCLEOTIDE SEQUENCE [LARGE SCALE GENOMIC DNA]</scope>
    <source>
        <strain evidence="1 3">ATCC 43877</strain>
    </source>
</reference>
<evidence type="ECO:0000313" key="4">
    <source>
        <dbReference type="Proteomes" id="UP000254040"/>
    </source>
</evidence>
<evidence type="ECO:0000313" key="2">
    <source>
        <dbReference type="EMBL" id="STX61284.1"/>
    </source>
</evidence>